<evidence type="ECO:0000313" key="1">
    <source>
        <dbReference type="EMBL" id="NMR68739.1"/>
    </source>
</evidence>
<dbReference type="RefSeq" id="WP_102443129.1">
    <property type="nucleotide sequence ID" value="NZ_JABBXC010000008.1"/>
</dbReference>
<accession>A0ABX1U2Q4</accession>
<proteinExistence type="predicted"/>
<sequence length="175" mass="20062">MEKDKNQLKVIRSRDYLLEIIGSPKSFKDDKDLLKQLKSQGGLAKLESQERNIEPCALNTLKTNADEVIRGGFEKLDELRKNAVNAIEFEIKGKKTRKGNTATKIGQSNRISEQEKEIKALQDKNFKLSVLISQMHSQLKTIASHNGTEEERWELYLEMNRKIQNVCDLAFKGEL</sequence>
<dbReference type="Proteomes" id="UP000590068">
    <property type="component" value="Unassembled WGS sequence"/>
</dbReference>
<keyword evidence="2" id="KW-1185">Reference proteome</keyword>
<comment type="caution">
    <text evidence="1">The sequence shown here is derived from an EMBL/GenBank/DDBJ whole genome shotgun (WGS) entry which is preliminary data.</text>
</comment>
<protein>
    <submittedName>
        <fullName evidence="1">Uncharacterized protein</fullName>
    </submittedName>
</protein>
<dbReference type="EMBL" id="JABCJR010000003">
    <property type="protein sequence ID" value="NMR68739.1"/>
    <property type="molecule type" value="Genomic_DNA"/>
</dbReference>
<name>A0ABX1U2Q4_9VIBR</name>
<evidence type="ECO:0000313" key="2">
    <source>
        <dbReference type="Proteomes" id="UP000590068"/>
    </source>
</evidence>
<gene>
    <name evidence="1" type="ORF">HJ568_01980</name>
</gene>
<organism evidence="1 2">
    <name type="scientific">Vibrio breoganii</name>
    <dbReference type="NCBI Taxonomy" id="553239"/>
    <lineage>
        <taxon>Bacteria</taxon>
        <taxon>Pseudomonadati</taxon>
        <taxon>Pseudomonadota</taxon>
        <taxon>Gammaproteobacteria</taxon>
        <taxon>Vibrionales</taxon>
        <taxon>Vibrionaceae</taxon>
        <taxon>Vibrio</taxon>
    </lineage>
</organism>
<reference evidence="1 2" key="1">
    <citation type="submission" date="2020-04" db="EMBL/GenBank/DDBJ databases">
        <title>WGS-Seq of Vibrio isolated by the O'Toole Lab.</title>
        <authorList>
            <person name="Mckone K.P."/>
            <person name="Whitaker R."/>
            <person name="Sevigney J.L."/>
            <person name="Herring J.B."/>
            <person name="O'Toole G."/>
        </authorList>
    </citation>
    <scope>NUCLEOTIDE SEQUENCE [LARGE SCALE GENOMIC DNA]</scope>
    <source>
        <strain evidence="1 2">BS_02</strain>
    </source>
</reference>